<organism evidence="1 2">
    <name type="scientific">Ophiocordyceps unilateralis</name>
    <name type="common">Zombie-ant fungus</name>
    <name type="synonym">Torrubia unilateralis</name>
    <dbReference type="NCBI Taxonomy" id="268505"/>
    <lineage>
        <taxon>Eukaryota</taxon>
        <taxon>Fungi</taxon>
        <taxon>Dikarya</taxon>
        <taxon>Ascomycota</taxon>
        <taxon>Pezizomycotina</taxon>
        <taxon>Sordariomycetes</taxon>
        <taxon>Hypocreomycetidae</taxon>
        <taxon>Hypocreales</taxon>
        <taxon>Ophiocordycipitaceae</taxon>
        <taxon>Ophiocordyceps</taxon>
    </lineage>
</organism>
<evidence type="ECO:0000313" key="2">
    <source>
        <dbReference type="Proteomes" id="UP000037136"/>
    </source>
</evidence>
<reference evidence="1 2" key="1">
    <citation type="journal article" date="2015" name="BMC Genomics">
        <title>Gene expression during zombie ant biting behavior reflects the complexity underlying fungal parasitic behavioral manipulation.</title>
        <authorList>
            <person name="de Bekker C."/>
            <person name="Ohm R.A."/>
            <person name="Loreto R.G."/>
            <person name="Sebastian A."/>
            <person name="Albert I."/>
            <person name="Merrow M."/>
            <person name="Brachmann A."/>
            <person name="Hughes D.P."/>
        </authorList>
    </citation>
    <scope>NUCLEOTIDE SEQUENCE [LARGE SCALE GENOMIC DNA]</scope>
    <source>
        <strain evidence="1 2">SC16a</strain>
    </source>
</reference>
<evidence type="ECO:0000313" key="1">
    <source>
        <dbReference type="EMBL" id="PFH60634.1"/>
    </source>
</evidence>
<accession>A0A2A9PHE7</accession>
<sequence>MYSPKSTNLARAMSRNPSFSGTLCNPTLTAVGFGSSDLRPPSTIVSTSRLLARFGLGAPWGEPAAVSRRAKEHTSTTVESIVASLEELAGLGQSGDNMFRDIRLYGWRLPIHEHARADVRSYIFLFSAALRPSEMRLSPR</sequence>
<reference evidence="1 2" key="2">
    <citation type="journal article" date="2017" name="Sci. Rep.">
        <title>Ant-infecting Ophiocordyceps genomes reveal a high diversity of potential behavioral manipulation genes and a possible major role for enterotoxins.</title>
        <authorList>
            <person name="de Bekker C."/>
            <person name="Ohm R.A."/>
            <person name="Evans H.C."/>
            <person name="Brachmann A."/>
            <person name="Hughes D.P."/>
        </authorList>
    </citation>
    <scope>NUCLEOTIDE SEQUENCE [LARGE SCALE GENOMIC DNA]</scope>
    <source>
        <strain evidence="1 2">SC16a</strain>
    </source>
</reference>
<proteinExistence type="predicted"/>
<protein>
    <submittedName>
        <fullName evidence="1">Uncharacterized protein</fullName>
    </submittedName>
</protein>
<dbReference type="EMBL" id="LAZP02000116">
    <property type="protein sequence ID" value="PFH60634.1"/>
    <property type="molecule type" value="Genomic_DNA"/>
</dbReference>
<dbReference type="Proteomes" id="UP000037136">
    <property type="component" value="Unassembled WGS sequence"/>
</dbReference>
<comment type="caution">
    <text evidence="1">The sequence shown here is derived from an EMBL/GenBank/DDBJ whole genome shotgun (WGS) entry which is preliminary data.</text>
</comment>
<dbReference type="AlphaFoldDB" id="A0A2A9PHE7"/>
<keyword evidence="2" id="KW-1185">Reference proteome</keyword>
<name>A0A2A9PHE7_OPHUN</name>
<gene>
    <name evidence="1" type="ORF">XA68_10594</name>
</gene>